<organism evidence="1 2">
    <name type="scientific">Eumeta variegata</name>
    <name type="common">Bagworm moth</name>
    <name type="synonym">Eumeta japonica</name>
    <dbReference type="NCBI Taxonomy" id="151549"/>
    <lineage>
        <taxon>Eukaryota</taxon>
        <taxon>Metazoa</taxon>
        <taxon>Ecdysozoa</taxon>
        <taxon>Arthropoda</taxon>
        <taxon>Hexapoda</taxon>
        <taxon>Insecta</taxon>
        <taxon>Pterygota</taxon>
        <taxon>Neoptera</taxon>
        <taxon>Endopterygota</taxon>
        <taxon>Lepidoptera</taxon>
        <taxon>Glossata</taxon>
        <taxon>Ditrysia</taxon>
        <taxon>Tineoidea</taxon>
        <taxon>Psychidae</taxon>
        <taxon>Oiketicinae</taxon>
        <taxon>Eumeta</taxon>
    </lineage>
</organism>
<reference evidence="1 2" key="1">
    <citation type="journal article" date="2019" name="Commun. Biol.">
        <title>The bagworm genome reveals a unique fibroin gene that provides high tensile strength.</title>
        <authorList>
            <person name="Kono N."/>
            <person name="Nakamura H."/>
            <person name="Ohtoshi R."/>
            <person name="Tomita M."/>
            <person name="Numata K."/>
            <person name="Arakawa K."/>
        </authorList>
    </citation>
    <scope>NUCLEOTIDE SEQUENCE [LARGE SCALE GENOMIC DNA]</scope>
</reference>
<dbReference type="Proteomes" id="UP000299102">
    <property type="component" value="Unassembled WGS sequence"/>
</dbReference>
<comment type="caution">
    <text evidence="1">The sequence shown here is derived from an EMBL/GenBank/DDBJ whole genome shotgun (WGS) entry which is preliminary data.</text>
</comment>
<protein>
    <submittedName>
        <fullName evidence="1">Uncharacterized protein</fullName>
    </submittedName>
</protein>
<gene>
    <name evidence="1" type="ORF">EVAR_82419_1</name>
</gene>
<dbReference type="EMBL" id="BGZK01001232">
    <property type="protein sequence ID" value="GBP75001.1"/>
    <property type="molecule type" value="Genomic_DNA"/>
</dbReference>
<evidence type="ECO:0000313" key="2">
    <source>
        <dbReference type="Proteomes" id="UP000299102"/>
    </source>
</evidence>
<evidence type="ECO:0000313" key="1">
    <source>
        <dbReference type="EMBL" id="GBP75001.1"/>
    </source>
</evidence>
<proteinExistence type="predicted"/>
<accession>A0A4C1YF58</accession>
<keyword evidence="2" id="KW-1185">Reference proteome</keyword>
<dbReference type="AlphaFoldDB" id="A0A4C1YF58"/>
<sequence>MDKLRKPANIIKQKWSESSTSLRSRHIVDLALSKSDQSLRSPVPANPFASDPRSFVGAAISVIFHIITTIQTPQNGRLLFVLAVYRHFEKPAPKIPMSMSTCENA</sequence>
<name>A0A4C1YF58_EUMVA</name>